<dbReference type="OrthoDB" id="2306477at2759"/>
<evidence type="ECO:0000256" key="5">
    <source>
        <dbReference type="ARBA" id="ARBA00023043"/>
    </source>
</evidence>
<accession>A0A913WSP2</accession>
<evidence type="ECO:0000256" key="3">
    <source>
        <dbReference type="ARBA" id="ARBA00022771"/>
    </source>
</evidence>
<keyword evidence="5 6" id="KW-0040">ANK repeat</keyword>
<dbReference type="Gene3D" id="1.25.40.20">
    <property type="entry name" value="Ankyrin repeat-containing domain"/>
    <property type="match status" value="4"/>
</dbReference>
<dbReference type="PROSITE" id="PS50178">
    <property type="entry name" value="ZF_FYVE"/>
    <property type="match status" value="1"/>
</dbReference>
<evidence type="ECO:0000256" key="4">
    <source>
        <dbReference type="ARBA" id="ARBA00022833"/>
    </source>
</evidence>
<name>A0A913WSP2_EXADI</name>
<reference evidence="11" key="1">
    <citation type="submission" date="2022-11" db="UniProtKB">
        <authorList>
            <consortium name="EnsemblMetazoa"/>
        </authorList>
    </citation>
    <scope>IDENTIFICATION</scope>
</reference>
<feature type="repeat" description="ANK" evidence="6">
    <location>
        <begin position="1062"/>
        <end position="1094"/>
    </location>
</feature>
<dbReference type="Pfam" id="PF12796">
    <property type="entry name" value="Ank_2"/>
    <property type="match status" value="5"/>
</dbReference>
<dbReference type="InterPro" id="IPR011333">
    <property type="entry name" value="SKP1/BTB/POZ_sf"/>
</dbReference>
<feature type="domain" description="BTB" evidence="9">
    <location>
        <begin position="80"/>
        <end position="142"/>
    </location>
</feature>
<dbReference type="PROSITE" id="PS50097">
    <property type="entry name" value="BTB"/>
    <property type="match status" value="1"/>
</dbReference>
<protein>
    <recommendedName>
        <fullName evidence="13">Ankyrin repeat and FYVE domain-containing protein 1</fullName>
    </recommendedName>
</protein>
<dbReference type="PANTHER" id="PTHR24198:SF191">
    <property type="entry name" value="RABANKYRIN-5-LIKE"/>
    <property type="match status" value="1"/>
</dbReference>
<dbReference type="InterPro" id="IPR017455">
    <property type="entry name" value="Znf_FYVE-rel"/>
</dbReference>
<dbReference type="CDD" id="cd18303">
    <property type="entry name" value="BTB_POZ_Rank-5"/>
    <property type="match status" value="1"/>
</dbReference>
<evidence type="ECO:0000256" key="6">
    <source>
        <dbReference type="PROSITE-ProRule" id="PRU00023"/>
    </source>
</evidence>
<dbReference type="Pfam" id="PF13637">
    <property type="entry name" value="Ank_4"/>
    <property type="match status" value="1"/>
</dbReference>
<dbReference type="InterPro" id="IPR013083">
    <property type="entry name" value="Znf_RING/FYVE/PHD"/>
</dbReference>
<feature type="domain" description="FYVE-type" evidence="10">
    <location>
        <begin position="1261"/>
        <end position="1321"/>
    </location>
</feature>
<dbReference type="GO" id="GO:0008270">
    <property type="term" value="F:zinc ion binding"/>
    <property type="evidence" value="ECO:0007669"/>
    <property type="project" value="UniProtKB-KW"/>
</dbReference>
<dbReference type="Gene3D" id="3.30.40.10">
    <property type="entry name" value="Zinc/RING finger domain, C3HC4 (zinc finger)"/>
    <property type="match status" value="1"/>
</dbReference>
<dbReference type="SMART" id="SM00248">
    <property type="entry name" value="ANK"/>
    <property type="match status" value="22"/>
</dbReference>
<dbReference type="SUPFAM" id="SSF57903">
    <property type="entry name" value="FYVE/PHD zinc finger"/>
    <property type="match status" value="1"/>
</dbReference>
<feature type="repeat" description="ANK" evidence="6">
    <location>
        <begin position="926"/>
        <end position="958"/>
    </location>
</feature>
<dbReference type="CDD" id="cd15728">
    <property type="entry name" value="FYVE_ANFY1"/>
    <property type="match status" value="1"/>
</dbReference>
<dbReference type="SUPFAM" id="SSF54695">
    <property type="entry name" value="POZ domain"/>
    <property type="match status" value="1"/>
</dbReference>
<evidence type="ECO:0000256" key="1">
    <source>
        <dbReference type="ARBA" id="ARBA00022723"/>
    </source>
</evidence>
<keyword evidence="8" id="KW-0175">Coiled coil</keyword>
<feature type="repeat" description="ANK" evidence="6">
    <location>
        <begin position="301"/>
        <end position="333"/>
    </location>
</feature>
<keyword evidence="1" id="KW-0479">Metal-binding</keyword>
<evidence type="ECO:0000313" key="12">
    <source>
        <dbReference type="Proteomes" id="UP000887567"/>
    </source>
</evidence>
<dbReference type="InterPro" id="IPR011011">
    <property type="entry name" value="Znf_FYVE_PHD"/>
</dbReference>
<dbReference type="Proteomes" id="UP000887567">
    <property type="component" value="Unplaced"/>
</dbReference>
<dbReference type="SMART" id="SM00225">
    <property type="entry name" value="BTB"/>
    <property type="match status" value="1"/>
</dbReference>
<dbReference type="Pfam" id="PF01363">
    <property type="entry name" value="FYVE"/>
    <property type="match status" value="1"/>
</dbReference>
<dbReference type="CDD" id="cd18501">
    <property type="entry name" value="BACK_ANKFY1_Rank5"/>
    <property type="match status" value="1"/>
</dbReference>
<proteinExistence type="predicted"/>
<dbReference type="FunFam" id="3.30.40.10:FF:000104">
    <property type="entry name" value="Ankyrin repeat and FYVE domain-containing 1"/>
    <property type="match status" value="1"/>
</dbReference>
<evidence type="ECO:0000256" key="8">
    <source>
        <dbReference type="SAM" id="Coils"/>
    </source>
</evidence>
<dbReference type="InterPro" id="IPR000210">
    <property type="entry name" value="BTB/POZ_dom"/>
</dbReference>
<dbReference type="KEGG" id="epa:110232621"/>
<keyword evidence="2" id="KW-0677">Repeat</keyword>
<dbReference type="Gene3D" id="3.30.710.10">
    <property type="entry name" value="Potassium Channel Kv1.1, Chain A"/>
    <property type="match status" value="1"/>
</dbReference>
<evidence type="ECO:0000256" key="7">
    <source>
        <dbReference type="PROSITE-ProRule" id="PRU00091"/>
    </source>
</evidence>
<dbReference type="RefSeq" id="XP_020893500.1">
    <property type="nucleotide sequence ID" value="XM_021037841.2"/>
</dbReference>
<feature type="repeat" description="ANK" evidence="6">
    <location>
        <begin position="384"/>
        <end position="417"/>
    </location>
</feature>
<dbReference type="SMART" id="SM00064">
    <property type="entry name" value="FYVE"/>
    <property type="match status" value="1"/>
</dbReference>
<dbReference type="EnsemblMetazoa" id="XM_021037841.2">
    <property type="protein sequence ID" value="XP_020893500.1"/>
    <property type="gene ID" value="LOC110232621"/>
</dbReference>
<feature type="repeat" description="ANK" evidence="6">
    <location>
        <begin position="1095"/>
        <end position="1127"/>
    </location>
</feature>
<sequence>MQREEDLGEEDNMDGEDQVSKLERHLTLLKEEYVKLQNKMVELEKKYDIAVASLGQSDENAFVTKLLKTVADLFDKDLYSDIIVSFGGQTIKAHKFVLAARSDNWCNRDLNEIDELQLNGVSVNVGLALMKWVYTDKATIPKDESFLIELVKAANTYNLKDLKVRCERILMSSVTVSNCIKFYQTAEDIGAKELQLYCSEIISCHWHDLKTEDFINISAPLLYEMFKSKSTHPLHLAITHHREDILFLFLIEFHSQLPQKLDEFDPTTGQLPLEIALTQHQESIAKTLVSHGCDINKVDEHGNYLLHKAIKNGDEFAAKFLIKNGASTNLPNQNEYATALHFAASYTLIPLMGNMNKRTSIEGMTRILELLLDNGADPNAQDSQGRTPLHRAIESRNVAVFDALLQRQSLDLEVHDNRGFTPLWLSLDDNECFDPGDEDSFGAKLVSHGASTDTLHETTGNSLLHFAASTYQEKAGVFLASHGAKSNHVNNEGETPLHVAARNGMVTLITELLNNGANPNAQTTCTEKMEERENERSHARDLAKIQARTKALDIIKQNQKNAKDKRKEDELMLGQQLGDSQEDIHNAVADSIKRANPFQEDLGISHNPFEEDLGLSSNPFDQDSGQCINSDDSNPFMEDIRAETYTSLEHSYKETTKLKSRATNFEEEFYNPTEEEIKKVMKDQNLYKDPFANTIIADCYGKTPLHEAVIYRHEDVLNCFINFQDSNCRGGRLHLLPDYNLIDSEEQTCLEVALWTKQYKMASRLLEAGANINLHLPSGLTIIHKAIMKQDVETSLYLLNHEVDSSLRTNNNTSVLQLAIQYCLQPVVEALCSKNIDLDACDDSGNCPLWTALASGQINIATTLISHGCSPDAWSIGPNGCTHSLLHRAICDKYVETACFLIRNNCDINSPRRPGPEGDGGIEAWDGLSPLHLACTSSLDIVVQCLVEHKCNVNSKDSEGRAPIHIAISSKHPIITSLLLAHPDIDVASKDRKGNSPFALAMSVKNHEAASAILSREPDAAEQFDAKGLNFLHEAVLNIDVETILFLVGVGADVNSQVQDSSHQTALHLAVTSGNEMIVRHLLLAGAQLNDCDKHGQTSLHIAAIKNHPSIISALLREGVDLDAVDERGNNALHVSVQHGHLECVRVLLTESSINAELKNTRGQNPLHILCQYSNENALAILELFCQTMPEYPINASDVDGNTPLFLAYINGAARLCREILRNGGLLATVNKYGISIFNAEVPTKKLLFSLLDMLDAEPPWSDGSNCHECSVRFTVKTRKHHCRHCGRLLCGKCSDKQIPIVKYELTKPVRVCSICFDMLTSGVR</sequence>
<dbReference type="InterPro" id="IPR049765">
    <property type="entry name" value="ANFY1_BTB_POZ"/>
</dbReference>
<keyword evidence="3 7" id="KW-0863">Zinc-finger</keyword>
<dbReference type="PANTHER" id="PTHR24198">
    <property type="entry name" value="ANKYRIN REPEAT AND PROTEIN KINASE DOMAIN-CONTAINING PROTEIN"/>
    <property type="match status" value="1"/>
</dbReference>
<evidence type="ECO:0000256" key="2">
    <source>
        <dbReference type="ARBA" id="ARBA00022737"/>
    </source>
</evidence>
<dbReference type="InterPro" id="IPR049764">
    <property type="entry name" value="ANFY1_FYVE"/>
</dbReference>
<dbReference type="PROSITE" id="PS50297">
    <property type="entry name" value="ANK_REP_REGION"/>
    <property type="match status" value="8"/>
</dbReference>
<evidence type="ECO:0000313" key="11">
    <source>
        <dbReference type="EnsemblMetazoa" id="XP_020893500.1"/>
    </source>
</evidence>
<evidence type="ECO:0000259" key="10">
    <source>
        <dbReference type="PROSITE" id="PS50178"/>
    </source>
</evidence>
<feature type="coiled-coil region" evidence="8">
    <location>
        <begin position="12"/>
        <end position="53"/>
    </location>
</feature>
<dbReference type="Pfam" id="PF00651">
    <property type="entry name" value="BTB"/>
    <property type="match status" value="1"/>
</dbReference>
<dbReference type="GeneID" id="110232621"/>
<dbReference type="SUPFAM" id="SSF48403">
    <property type="entry name" value="Ankyrin repeat"/>
    <property type="match status" value="3"/>
</dbReference>
<dbReference type="PROSITE" id="PS50088">
    <property type="entry name" value="ANK_REPEAT"/>
    <property type="match status" value="9"/>
</dbReference>
<feature type="repeat" description="ANK" evidence="6">
    <location>
        <begin position="1027"/>
        <end position="1059"/>
    </location>
</feature>
<dbReference type="InterPro" id="IPR002110">
    <property type="entry name" value="Ankyrin_rpt"/>
</dbReference>
<dbReference type="InterPro" id="IPR000306">
    <property type="entry name" value="Znf_FYVE"/>
</dbReference>
<dbReference type="PRINTS" id="PR01415">
    <property type="entry name" value="ANKYRIN"/>
</dbReference>
<organism evidence="11 12">
    <name type="scientific">Exaiptasia diaphana</name>
    <name type="common">Tropical sea anemone</name>
    <name type="synonym">Aiptasia pulchella</name>
    <dbReference type="NCBI Taxonomy" id="2652724"/>
    <lineage>
        <taxon>Eukaryota</taxon>
        <taxon>Metazoa</taxon>
        <taxon>Cnidaria</taxon>
        <taxon>Anthozoa</taxon>
        <taxon>Hexacorallia</taxon>
        <taxon>Actiniaria</taxon>
        <taxon>Aiptasiidae</taxon>
        <taxon>Exaiptasia</taxon>
    </lineage>
</organism>
<evidence type="ECO:0000259" key="9">
    <source>
        <dbReference type="PROSITE" id="PS50097"/>
    </source>
</evidence>
<dbReference type="InterPro" id="IPR049763">
    <property type="entry name" value="ANKFY1_BACK"/>
</dbReference>
<keyword evidence="12" id="KW-1185">Reference proteome</keyword>
<feature type="repeat" description="ANK" evidence="6">
    <location>
        <begin position="1128"/>
        <end position="1161"/>
    </location>
</feature>
<keyword evidence="4" id="KW-0862">Zinc</keyword>
<feature type="repeat" description="ANK" evidence="6">
    <location>
        <begin position="268"/>
        <end position="300"/>
    </location>
</feature>
<evidence type="ECO:0008006" key="13">
    <source>
        <dbReference type="Google" id="ProtNLM"/>
    </source>
</evidence>
<dbReference type="InterPro" id="IPR036770">
    <property type="entry name" value="Ankyrin_rpt-contain_sf"/>
</dbReference>
<dbReference type="OMA" id="WGLEQVV"/>
<feature type="repeat" description="ANK" evidence="6">
    <location>
        <begin position="492"/>
        <end position="524"/>
    </location>
</feature>